<dbReference type="InterPro" id="IPR052894">
    <property type="entry name" value="AsmA-related"/>
</dbReference>
<protein>
    <submittedName>
        <fullName evidence="2">Uncharacterized protein DUF748</fullName>
    </submittedName>
</protein>
<dbReference type="AlphaFoldDB" id="A0A562WUC7"/>
<dbReference type="Proteomes" id="UP000319449">
    <property type="component" value="Unassembled WGS sequence"/>
</dbReference>
<keyword evidence="3" id="KW-1185">Reference proteome</keyword>
<dbReference type="EMBL" id="VLLN01000002">
    <property type="protein sequence ID" value="TWJ33103.1"/>
    <property type="molecule type" value="Genomic_DNA"/>
</dbReference>
<dbReference type="PANTHER" id="PTHR30441">
    <property type="entry name" value="DUF748 DOMAIN-CONTAINING PROTEIN"/>
    <property type="match status" value="1"/>
</dbReference>
<dbReference type="InterPro" id="IPR036737">
    <property type="entry name" value="OmpA-like_sf"/>
</dbReference>
<evidence type="ECO:0000256" key="1">
    <source>
        <dbReference type="SAM" id="MobiDB-lite"/>
    </source>
</evidence>
<reference evidence="2 3" key="1">
    <citation type="submission" date="2019-07" db="EMBL/GenBank/DDBJ databases">
        <title>Genomic Encyclopedia of Archaeal and Bacterial Type Strains, Phase II (KMG-II): from individual species to whole genera.</title>
        <authorList>
            <person name="Goeker M."/>
        </authorList>
    </citation>
    <scope>NUCLEOTIDE SEQUENCE [LARGE SCALE GENOMIC DNA]</scope>
    <source>
        <strain evidence="2 3">ATCC BAA-1139</strain>
    </source>
</reference>
<proteinExistence type="predicted"/>
<dbReference type="OrthoDB" id="9757969at2"/>
<accession>A0A562WUC7</accession>
<evidence type="ECO:0000313" key="2">
    <source>
        <dbReference type="EMBL" id="TWJ33103.1"/>
    </source>
</evidence>
<dbReference type="GO" id="GO:0090313">
    <property type="term" value="P:regulation of protein targeting to membrane"/>
    <property type="evidence" value="ECO:0007669"/>
    <property type="project" value="TreeGrafter"/>
</dbReference>
<dbReference type="GO" id="GO:0005886">
    <property type="term" value="C:plasma membrane"/>
    <property type="evidence" value="ECO:0007669"/>
    <property type="project" value="TreeGrafter"/>
</dbReference>
<gene>
    <name evidence="2" type="ORF">JN12_00516</name>
</gene>
<dbReference type="RefSeq" id="WP_145017788.1">
    <property type="nucleotide sequence ID" value="NZ_VLLN01000002.1"/>
</dbReference>
<name>A0A562WUC7_9BACT</name>
<organism evidence="2 3">
    <name type="scientific">Geobacter argillaceus</name>
    <dbReference type="NCBI Taxonomy" id="345631"/>
    <lineage>
        <taxon>Bacteria</taxon>
        <taxon>Pseudomonadati</taxon>
        <taxon>Thermodesulfobacteriota</taxon>
        <taxon>Desulfuromonadia</taxon>
        <taxon>Geobacterales</taxon>
        <taxon>Geobacteraceae</taxon>
        <taxon>Geobacter</taxon>
    </lineage>
</organism>
<comment type="caution">
    <text evidence="2">The sequence shown here is derived from an EMBL/GenBank/DDBJ whole genome shotgun (WGS) entry which is preliminary data.</text>
</comment>
<dbReference type="Pfam" id="PF05359">
    <property type="entry name" value="DUF748"/>
    <property type="match status" value="1"/>
</dbReference>
<evidence type="ECO:0000313" key="3">
    <source>
        <dbReference type="Proteomes" id="UP000319449"/>
    </source>
</evidence>
<dbReference type="Gene3D" id="3.30.1330.60">
    <property type="entry name" value="OmpA-like domain"/>
    <property type="match status" value="1"/>
</dbReference>
<feature type="region of interest" description="Disordered" evidence="1">
    <location>
        <begin position="335"/>
        <end position="358"/>
    </location>
</feature>
<dbReference type="InterPro" id="IPR008023">
    <property type="entry name" value="DUF748"/>
</dbReference>
<dbReference type="PANTHER" id="PTHR30441:SF8">
    <property type="entry name" value="DUF748 DOMAIN-CONTAINING PROTEIN"/>
    <property type="match status" value="1"/>
</dbReference>
<sequence length="1199" mass="129748">MARWRKWLIGVFVAALLCAGFIAFILPGIVRSQLEQQVSRATGRTLTVGRISINPLTWSAGLEGVRLSEKGSSLPFVSFSSARVRVSPASVWRLAPVLNDISLAAPRVRIVRTGPNRFNFSDLLEKKPEEKKKEPGEPARFSLNNIVLSNGSIDFRDDALSTPKLHTVRQLLIQIPFVSNIPYLADRYVAPKLTALVNGAPLAFEGKMKPFAKGMEASVAIKLRELEIPFYAAYFPKELPLRVTAGRFSTDLIVNHRLTKGEKPDIAATGTVTLNGIDLRERSGEPLFTLSEGKLAIARIGLLSGEYRAASISLDTPVVTVARNRQGGWNFQRLTDRGNSGKHSTEAGKTRGQTAGKAAQPLIAVGETRVTNGTVRFSDAVPPGGFTAEARQLAITVTGFSSEQGKIANLSLGFTTPRNEQFAASGTLCVTPLAFTVRPVLTNGVVEISYPYLANYLTAPISGRLNASGELSYSAEEGLRIAGGDLQLRQLALSFAPREGIRIPLLAVNGAAYSQKEQSLTVDKVTQQGGEVVISRDASGVFSPARLLKTQPAASVPLPAKQKTRDEKGTPLRFTVKQVTMSGLNASFTDHTREDAPTFTLKKASLSLSDLRGPRMTSMPFRFAAGYGQKGSLKVDGRICPVPFLFKGNVALARIPVLDADPYLPDGVNVVLADGSLDATLALDLTARTAGIGGSFKGSLGVRNFYSLDAEENEDLLKWESLQLDGVSGTLAPFSLQLAGVSLNNYYARVIINRQGVVNLQDLYRPDPAAAVATKPVAAPAVAAPSAAPASAAAAPPNKSIRIDTVTLQDGVLNFTDRHLSREFSTTMVNLGGRVSGLTSEEGKVADVDLRGNLENQSPLRITGRINPLKGDLFLDILIRFSDIELAPMTPYSGTYLGYTVDKGKLTLDLKYLIEQKRLKAENKVFMDQLTFGNAVESDKATRLPVRLAVALLKDRKGEIRLDLPVAGRTDDPDFSIWGVVWQILKNLLVKAATSPFSLLQSMFGGGDDFSGVAFAPGTSRLSAAEEGKLRNLAKALLDRPAIKLELTGFVDRERDAEGYRSELLLKKMKTEKLLALVKEKRDVAGQTTDSAEILPAESSVLLKSVYEKEKFPKPRTIIGTLKSLPDAEMKKLILANTVVGEQQLRALARERAMAVRTFLVNDVKLPQERIFEKSGDIFAPPKQQEMSGSRVEFGAVAQ</sequence>